<organism evidence="2 3">
    <name type="scientific">Lactarius akahatsu</name>
    <dbReference type="NCBI Taxonomy" id="416441"/>
    <lineage>
        <taxon>Eukaryota</taxon>
        <taxon>Fungi</taxon>
        <taxon>Dikarya</taxon>
        <taxon>Basidiomycota</taxon>
        <taxon>Agaricomycotina</taxon>
        <taxon>Agaricomycetes</taxon>
        <taxon>Russulales</taxon>
        <taxon>Russulaceae</taxon>
        <taxon>Lactarius</taxon>
    </lineage>
</organism>
<dbReference type="EMBL" id="JAKELL010000043">
    <property type="protein sequence ID" value="KAH8988236.1"/>
    <property type="molecule type" value="Genomic_DNA"/>
</dbReference>
<feature type="compositionally biased region" description="Pro residues" evidence="1">
    <location>
        <begin position="210"/>
        <end position="227"/>
    </location>
</feature>
<feature type="region of interest" description="Disordered" evidence="1">
    <location>
        <begin position="352"/>
        <end position="372"/>
    </location>
</feature>
<dbReference type="Proteomes" id="UP001201163">
    <property type="component" value="Unassembled WGS sequence"/>
</dbReference>
<feature type="region of interest" description="Disordered" evidence="1">
    <location>
        <begin position="148"/>
        <end position="187"/>
    </location>
</feature>
<name>A0AAD4LCR4_9AGAM</name>
<evidence type="ECO:0000313" key="3">
    <source>
        <dbReference type="Proteomes" id="UP001201163"/>
    </source>
</evidence>
<feature type="region of interest" description="Disordered" evidence="1">
    <location>
        <begin position="38"/>
        <end position="79"/>
    </location>
</feature>
<reference evidence="2" key="1">
    <citation type="submission" date="2022-01" db="EMBL/GenBank/DDBJ databases">
        <title>Comparative genomics reveals a dynamic genome evolution in the ectomycorrhizal milk-cap (Lactarius) mushrooms.</title>
        <authorList>
            <consortium name="DOE Joint Genome Institute"/>
            <person name="Lebreton A."/>
            <person name="Tang N."/>
            <person name="Kuo A."/>
            <person name="LaButti K."/>
            <person name="Drula E."/>
            <person name="Barry K."/>
            <person name="Clum A."/>
            <person name="Lipzen A."/>
            <person name="Mousain D."/>
            <person name="Ng V."/>
            <person name="Wang R."/>
            <person name="Wang X."/>
            <person name="Dai Y."/>
            <person name="Henrissat B."/>
            <person name="Grigoriev I.V."/>
            <person name="Guerin-Laguette A."/>
            <person name="Yu F."/>
            <person name="Martin F.M."/>
        </authorList>
    </citation>
    <scope>NUCLEOTIDE SEQUENCE</scope>
    <source>
        <strain evidence="2">QP</strain>
    </source>
</reference>
<dbReference type="Pfam" id="PF08737">
    <property type="entry name" value="Rgp1"/>
    <property type="match status" value="1"/>
</dbReference>
<feature type="region of interest" description="Disordered" evidence="1">
    <location>
        <begin position="307"/>
        <end position="332"/>
    </location>
</feature>
<dbReference type="PANTHER" id="PTHR12507">
    <property type="entry name" value="REDUCED GROWTH PHENOTYPE 1 RGP1, YEAST -RELATED"/>
    <property type="match status" value="1"/>
</dbReference>
<feature type="region of interest" description="Disordered" evidence="1">
    <location>
        <begin position="208"/>
        <end position="268"/>
    </location>
</feature>
<feature type="compositionally biased region" description="Low complexity" evidence="1">
    <location>
        <begin position="533"/>
        <end position="543"/>
    </location>
</feature>
<dbReference type="InterPro" id="IPR014848">
    <property type="entry name" value="Rgp1"/>
</dbReference>
<feature type="compositionally biased region" description="Polar residues" evidence="1">
    <location>
        <begin position="150"/>
        <end position="167"/>
    </location>
</feature>
<gene>
    <name evidence="2" type="ORF">EDB92DRAFT_1873222</name>
</gene>
<dbReference type="AlphaFoldDB" id="A0AAD4LCR4"/>
<evidence type="ECO:0000256" key="1">
    <source>
        <dbReference type="SAM" id="MobiDB-lite"/>
    </source>
</evidence>
<keyword evidence="3" id="KW-1185">Reference proteome</keyword>
<comment type="caution">
    <text evidence="2">The sequence shown here is derived from an EMBL/GenBank/DDBJ whole genome shotgun (WGS) entry which is preliminary data.</text>
</comment>
<accession>A0AAD4LCR4</accession>
<evidence type="ECO:0000313" key="2">
    <source>
        <dbReference type="EMBL" id="KAH8988236.1"/>
    </source>
</evidence>
<feature type="region of interest" description="Disordered" evidence="1">
    <location>
        <begin position="520"/>
        <end position="543"/>
    </location>
</feature>
<sequence length="865" mass="91638">MSEVQAFDSALRVVVTPSQSSYFAGEPLSVTITITNVRSPQAQVAPPRSTHKRSAHSVSSARLARPPTSPGLPKSPLTAPLRHVPVKVSAPTRKGLIGTAPPRNGCSDMSFSERRVPARSLSVDIPFHELPSSFPDDTKKTSLLRATHLAGQSSPHTSSPLARTSTTPVPPNHPHARKLSVSDVSAPIPQSASSSSFALSLDPIAETMSPIPPTPTFPSPAPTPSPFASPHAAGTSKSASPAYPPRSDTQHSTRCFLGNGRPSSLKSLPKDNTELVLYAYVHFTGSFFLLPSSTLARPSALAALQRHKRGPRGGGSMDIGVASPPPRGHERRSASIAGSLWGLISSPASAVLSPGHRARAPSHGGTPHTPPTWSFAGAGTKVANPRGTEGIGLGIGGVGLGMGAIQGDDDDWDPDQPMSVFEVPPAMLAVDLSLGPGEERSYVYTVTLPPNLPPTYRGRSLRFSYNLSVGACRATAGSPTSQSRVMKVPIRIYNHVSVSQPPRWYDLLTGSVEYGERLEEKIEEKPRGPPKTSQASSPSASRGSVSDLRTYALLLLEPNSAALSAFPAVHVTMDDQELTGPDGGLTGCREAVEVLTRVSKKVSYDVNKDGLKVAVLTFVKSAWRLGETVLGVVELNDRGGRARILKLSAMLEAHESLPSEIAASPDARHASYMRRVHAEHHASFISQTQRTTFALDIPPDAAPAFRLSLGGGPSEGGLAWKVRLCLLVAIAAPGAQVRGMVRDGPRGQWGSTWVPTDSLAPRERPLKVAEPVKVKPAQASSPQVRSWASFLASTFLSVSEGGFHDGDEALTDEEDGEGLAEGEVDIGAGEEGWRELVVETVECEVPVTVWPGNTVFRPEDVVFDV</sequence>
<proteinExistence type="predicted"/>
<protein>
    <submittedName>
        <fullName evidence="2">Rgp1-domain-containing protein</fullName>
    </submittedName>
</protein>